<proteinExistence type="predicted"/>
<dbReference type="Proteomes" id="UP000823388">
    <property type="component" value="Chromosome 6K"/>
</dbReference>
<dbReference type="AlphaFoldDB" id="A0A8T0REK8"/>
<keyword evidence="2" id="KW-1185">Reference proteome</keyword>
<evidence type="ECO:0000313" key="1">
    <source>
        <dbReference type="EMBL" id="KAG2583545.1"/>
    </source>
</evidence>
<name>A0A8T0REK8_PANVG</name>
<organism evidence="1 2">
    <name type="scientific">Panicum virgatum</name>
    <name type="common">Blackwell switchgrass</name>
    <dbReference type="NCBI Taxonomy" id="38727"/>
    <lineage>
        <taxon>Eukaryota</taxon>
        <taxon>Viridiplantae</taxon>
        <taxon>Streptophyta</taxon>
        <taxon>Embryophyta</taxon>
        <taxon>Tracheophyta</taxon>
        <taxon>Spermatophyta</taxon>
        <taxon>Magnoliopsida</taxon>
        <taxon>Liliopsida</taxon>
        <taxon>Poales</taxon>
        <taxon>Poaceae</taxon>
        <taxon>PACMAD clade</taxon>
        <taxon>Panicoideae</taxon>
        <taxon>Panicodae</taxon>
        <taxon>Paniceae</taxon>
        <taxon>Panicinae</taxon>
        <taxon>Panicum</taxon>
        <taxon>Panicum sect. Hiantes</taxon>
    </lineage>
</organism>
<protein>
    <submittedName>
        <fullName evidence="1">Uncharacterized protein</fullName>
    </submittedName>
</protein>
<comment type="caution">
    <text evidence="1">The sequence shown here is derived from an EMBL/GenBank/DDBJ whole genome shotgun (WGS) entry which is preliminary data.</text>
</comment>
<dbReference type="EMBL" id="CM029047">
    <property type="protein sequence ID" value="KAG2583545.1"/>
    <property type="molecule type" value="Genomic_DNA"/>
</dbReference>
<accession>A0A8T0REK8</accession>
<gene>
    <name evidence="1" type="ORF">PVAP13_6KG123406</name>
</gene>
<reference evidence="1" key="1">
    <citation type="submission" date="2020-05" db="EMBL/GenBank/DDBJ databases">
        <title>WGS assembly of Panicum virgatum.</title>
        <authorList>
            <person name="Lovell J.T."/>
            <person name="Jenkins J."/>
            <person name="Shu S."/>
            <person name="Juenger T.E."/>
            <person name="Schmutz J."/>
        </authorList>
    </citation>
    <scope>NUCLEOTIDE SEQUENCE</scope>
    <source>
        <strain evidence="1">AP13</strain>
    </source>
</reference>
<evidence type="ECO:0000313" key="2">
    <source>
        <dbReference type="Proteomes" id="UP000823388"/>
    </source>
</evidence>
<sequence length="71" mass="8203">MRWREGRFWSEPCALFLHVSWWPRQSCYLFAFNLKQDQGVFGLKAPPSIGHPLKNILEMSGVGLATRINVL</sequence>